<gene>
    <name evidence="1" type="ORF">BV25DRAFT_1988148</name>
</gene>
<protein>
    <submittedName>
        <fullName evidence="1">Uncharacterized protein</fullName>
    </submittedName>
</protein>
<keyword evidence="2" id="KW-1185">Reference proteome</keyword>
<name>A0ACB8TFB8_9AGAM</name>
<dbReference type="Proteomes" id="UP000814140">
    <property type="component" value="Unassembled WGS sequence"/>
</dbReference>
<evidence type="ECO:0000313" key="2">
    <source>
        <dbReference type="Proteomes" id="UP000814140"/>
    </source>
</evidence>
<organism evidence="1 2">
    <name type="scientific">Artomyces pyxidatus</name>
    <dbReference type="NCBI Taxonomy" id="48021"/>
    <lineage>
        <taxon>Eukaryota</taxon>
        <taxon>Fungi</taxon>
        <taxon>Dikarya</taxon>
        <taxon>Basidiomycota</taxon>
        <taxon>Agaricomycotina</taxon>
        <taxon>Agaricomycetes</taxon>
        <taxon>Russulales</taxon>
        <taxon>Auriscalpiaceae</taxon>
        <taxon>Artomyces</taxon>
    </lineage>
</organism>
<evidence type="ECO:0000313" key="1">
    <source>
        <dbReference type="EMBL" id="KAI0067095.1"/>
    </source>
</evidence>
<reference evidence="1" key="2">
    <citation type="journal article" date="2022" name="New Phytol.">
        <title>Evolutionary transition to the ectomycorrhizal habit in the genomes of a hyperdiverse lineage of mushroom-forming fungi.</title>
        <authorList>
            <person name="Looney B."/>
            <person name="Miyauchi S."/>
            <person name="Morin E."/>
            <person name="Drula E."/>
            <person name="Courty P.E."/>
            <person name="Kohler A."/>
            <person name="Kuo A."/>
            <person name="LaButti K."/>
            <person name="Pangilinan J."/>
            <person name="Lipzen A."/>
            <person name="Riley R."/>
            <person name="Andreopoulos W."/>
            <person name="He G."/>
            <person name="Johnson J."/>
            <person name="Nolan M."/>
            <person name="Tritt A."/>
            <person name="Barry K.W."/>
            <person name="Grigoriev I.V."/>
            <person name="Nagy L.G."/>
            <person name="Hibbett D."/>
            <person name="Henrissat B."/>
            <person name="Matheny P.B."/>
            <person name="Labbe J."/>
            <person name="Martin F.M."/>
        </authorList>
    </citation>
    <scope>NUCLEOTIDE SEQUENCE</scope>
    <source>
        <strain evidence="1">HHB10654</strain>
    </source>
</reference>
<accession>A0ACB8TFB8</accession>
<feature type="non-terminal residue" evidence="1">
    <location>
        <position position="231"/>
    </location>
</feature>
<comment type="caution">
    <text evidence="1">The sequence shown here is derived from an EMBL/GenBank/DDBJ whole genome shotgun (WGS) entry which is preliminary data.</text>
</comment>
<proteinExistence type="predicted"/>
<dbReference type="EMBL" id="MU277191">
    <property type="protein sequence ID" value="KAI0067095.1"/>
    <property type="molecule type" value="Genomic_DNA"/>
</dbReference>
<sequence length="231" mass="25513">MAATAVRRQRSGASYYIAVQSDSRLLSNLLDDGEAYHQHLLLLIDSHSRQSLYSLSAYASATTAAPVSSAFLVVAGSFAGADHALRLYARGVEAWHADMHALQVVQDGIETALRERELLLSRISHSPTGRTSPVARTDLSEIALAELNTLDSQIAEKRQHLDNLLVDAVQRGLKDRCKAMAECGRTWMEMGQMSLRMLEGSDKRDGECTDDMRQFLHNSYSSAVERAEYIA</sequence>
<reference evidence="1" key="1">
    <citation type="submission" date="2021-03" db="EMBL/GenBank/DDBJ databases">
        <authorList>
            <consortium name="DOE Joint Genome Institute"/>
            <person name="Ahrendt S."/>
            <person name="Looney B.P."/>
            <person name="Miyauchi S."/>
            <person name="Morin E."/>
            <person name="Drula E."/>
            <person name="Courty P.E."/>
            <person name="Chicoki N."/>
            <person name="Fauchery L."/>
            <person name="Kohler A."/>
            <person name="Kuo A."/>
            <person name="Labutti K."/>
            <person name="Pangilinan J."/>
            <person name="Lipzen A."/>
            <person name="Riley R."/>
            <person name="Andreopoulos W."/>
            <person name="He G."/>
            <person name="Johnson J."/>
            <person name="Barry K.W."/>
            <person name="Grigoriev I.V."/>
            <person name="Nagy L."/>
            <person name="Hibbett D."/>
            <person name="Henrissat B."/>
            <person name="Matheny P.B."/>
            <person name="Labbe J."/>
            <person name="Martin F."/>
        </authorList>
    </citation>
    <scope>NUCLEOTIDE SEQUENCE</scope>
    <source>
        <strain evidence="1">HHB10654</strain>
    </source>
</reference>